<feature type="transmembrane region" description="Helical" evidence="5">
    <location>
        <begin position="223"/>
        <end position="242"/>
    </location>
</feature>
<dbReference type="AlphaFoldDB" id="A0A640VUF6"/>
<feature type="domain" description="O-antigen ligase-related" evidence="6">
    <location>
        <begin position="183"/>
        <end position="332"/>
    </location>
</feature>
<comment type="subcellular location">
    <subcellularLocation>
        <location evidence="1">Membrane</location>
        <topology evidence="1">Multi-pass membrane protein</topology>
    </subcellularLocation>
</comment>
<proteinExistence type="predicted"/>
<feature type="transmembrane region" description="Helical" evidence="5">
    <location>
        <begin position="197"/>
        <end position="214"/>
    </location>
</feature>
<feature type="transmembrane region" description="Helical" evidence="5">
    <location>
        <begin position="148"/>
        <end position="165"/>
    </location>
</feature>
<dbReference type="GO" id="GO:0016020">
    <property type="term" value="C:membrane"/>
    <property type="evidence" value="ECO:0007669"/>
    <property type="project" value="UniProtKB-SubCell"/>
</dbReference>
<evidence type="ECO:0000256" key="1">
    <source>
        <dbReference type="ARBA" id="ARBA00004141"/>
    </source>
</evidence>
<comment type="caution">
    <text evidence="7">The sequence shown here is derived from an EMBL/GenBank/DDBJ whole genome shotgun (WGS) entry which is preliminary data.</text>
</comment>
<evidence type="ECO:0000313" key="7">
    <source>
        <dbReference type="EMBL" id="GFE51040.1"/>
    </source>
</evidence>
<dbReference type="Pfam" id="PF04932">
    <property type="entry name" value="Wzy_C"/>
    <property type="match status" value="1"/>
</dbReference>
<evidence type="ECO:0000256" key="2">
    <source>
        <dbReference type="ARBA" id="ARBA00022692"/>
    </source>
</evidence>
<evidence type="ECO:0000256" key="5">
    <source>
        <dbReference type="SAM" id="Phobius"/>
    </source>
</evidence>
<feature type="transmembrane region" description="Helical" evidence="5">
    <location>
        <begin position="361"/>
        <end position="379"/>
    </location>
</feature>
<evidence type="ECO:0000259" key="6">
    <source>
        <dbReference type="Pfam" id="PF04932"/>
    </source>
</evidence>
<evidence type="ECO:0000256" key="3">
    <source>
        <dbReference type="ARBA" id="ARBA00022989"/>
    </source>
</evidence>
<feature type="transmembrane region" description="Helical" evidence="5">
    <location>
        <begin position="172"/>
        <end position="191"/>
    </location>
</feature>
<name>A0A640VUF6_9RHOB</name>
<feature type="transmembrane region" description="Helical" evidence="5">
    <location>
        <begin position="58"/>
        <end position="80"/>
    </location>
</feature>
<accession>A0A640VUF6</accession>
<evidence type="ECO:0000313" key="8">
    <source>
        <dbReference type="Proteomes" id="UP000436522"/>
    </source>
</evidence>
<feature type="transmembrane region" description="Helical" evidence="5">
    <location>
        <begin position="115"/>
        <end position="136"/>
    </location>
</feature>
<keyword evidence="8" id="KW-1185">Reference proteome</keyword>
<feature type="transmembrane region" description="Helical" evidence="5">
    <location>
        <begin position="86"/>
        <end position="103"/>
    </location>
</feature>
<dbReference type="EMBL" id="BLIV01000005">
    <property type="protein sequence ID" value="GFE51040.1"/>
    <property type="molecule type" value="Genomic_DNA"/>
</dbReference>
<feature type="transmembrane region" description="Helical" evidence="5">
    <location>
        <begin position="318"/>
        <end position="341"/>
    </location>
</feature>
<protein>
    <recommendedName>
        <fullName evidence="6">O-antigen ligase-related domain-containing protein</fullName>
    </recommendedName>
</protein>
<sequence>MVGSTTTDAQTDSARRGSVGLTALWLALPLLGKPLAVISLLIFPVIRDRNGAGMPLLWGYFLLSCVYGAYICIRALAAGAGATEPILDTLTVVLIPGLVYWVVRTPVRLNLKILFQLVVISLVLVLLATLVERYIFDVRRPELLLGNPFNLAPLLFLPLFIATMDTLAPSRIWVWLGLIAATMTLFVLGGLVQTRGLFIGAVLLWILRAVFMLTEPPDVRTRLWAACRMLLPLFLAGALVFANGEVFSRYKAAANIILTQDSTKEWSTDLRYRMIEAGIRAGKERPYFGYGPQHRFDAALPDPETFPKRFSHLHNDFVTHWVAGGVPAVVLLTALLMYPAIAGFTRSVGQSRNQLAQARGFGVLTSCALLGTAAANNVFFTDISAYSTSLTIVWSLVFIEVLKGKESSDAS</sequence>
<keyword evidence="4 5" id="KW-0472">Membrane</keyword>
<dbReference type="Proteomes" id="UP000436522">
    <property type="component" value="Unassembled WGS sequence"/>
</dbReference>
<organism evidence="7 8">
    <name type="scientific">Roseobacter cerasinus</name>
    <dbReference type="NCBI Taxonomy" id="2602289"/>
    <lineage>
        <taxon>Bacteria</taxon>
        <taxon>Pseudomonadati</taxon>
        <taxon>Pseudomonadota</taxon>
        <taxon>Alphaproteobacteria</taxon>
        <taxon>Rhodobacterales</taxon>
        <taxon>Roseobacteraceae</taxon>
        <taxon>Roseobacter</taxon>
    </lineage>
</organism>
<keyword evidence="2 5" id="KW-0812">Transmembrane</keyword>
<keyword evidence="3 5" id="KW-1133">Transmembrane helix</keyword>
<feature type="transmembrane region" description="Helical" evidence="5">
    <location>
        <begin position="23"/>
        <end position="46"/>
    </location>
</feature>
<dbReference type="InterPro" id="IPR007016">
    <property type="entry name" value="O-antigen_ligase-rel_domated"/>
</dbReference>
<evidence type="ECO:0000256" key="4">
    <source>
        <dbReference type="ARBA" id="ARBA00023136"/>
    </source>
</evidence>
<gene>
    <name evidence="7" type="ORF">So717_27930</name>
</gene>
<reference evidence="7 8" key="1">
    <citation type="submission" date="2019-12" db="EMBL/GenBank/DDBJ databases">
        <title>Roseobacter cerasinus sp. nov., isolated from seawater around aquaculture.</title>
        <authorList>
            <person name="Muramatsu S."/>
            <person name="Takabe Y."/>
            <person name="Mori K."/>
            <person name="Takaichi S."/>
            <person name="Hanada S."/>
        </authorList>
    </citation>
    <scope>NUCLEOTIDE SEQUENCE [LARGE SCALE GENOMIC DNA]</scope>
    <source>
        <strain evidence="7 8">AI77</strain>
    </source>
</reference>
<dbReference type="PANTHER" id="PTHR37422:SF21">
    <property type="entry name" value="EXOQ-LIKE PROTEIN"/>
    <property type="match status" value="1"/>
</dbReference>
<dbReference type="PANTHER" id="PTHR37422">
    <property type="entry name" value="TEICHURONIC ACID BIOSYNTHESIS PROTEIN TUAE"/>
    <property type="match status" value="1"/>
</dbReference>
<dbReference type="InterPro" id="IPR051533">
    <property type="entry name" value="WaaL-like"/>
</dbReference>